<name>A0A2C5Y7A8_9HYPO</name>
<reference evidence="1 2" key="1">
    <citation type="submission" date="2017-06" db="EMBL/GenBank/DDBJ databases">
        <title>Ant-infecting Ophiocordyceps genomes reveal a high diversity of potential behavioral manipulation genes and a possible major role for enterotoxins.</title>
        <authorList>
            <person name="De Bekker C."/>
            <person name="Evans H.C."/>
            <person name="Brachmann A."/>
            <person name="Hughes D.P."/>
        </authorList>
    </citation>
    <scope>NUCLEOTIDE SEQUENCE [LARGE SCALE GENOMIC DNA]</scope>
    <source>
        <strain evidence="1 2">Map64</strain>
    </source>
</reference>
<keyword evidence="2" id="KW-1185">Reference proteome</keyword>
<comment type="caution">
    <text evidence="1">The sequence shown here is derived from an EMBL/GenBank/DDBJ whole genome shotgun (WGS) entry which is preliminary data.</text>
</comment>
<accession>A0A2C5Y7A8</accession>
<dbReference type="AlphaFoldDB" id="A0A2C5Y7A8"/>
<evidence type="ECO:0000313" key="1">
    <source>
        <dbReference type="EMBL" id="PHH62834.1"/>
    </source>
</evidence>
<dbReference type="Proteomes" id="UP000226192">
    <property type="component" value="Unassembled WGS sequence"/>
</dbReference>
<protein>
    <submittedName>
        <fullName evidence="1">Uncharacterized protein</fullName>
    </submittedName>
</protein>
<gene>
    <name evidence="1" type="ORF">CDD81_6634</name>
</gene>
<evidence type="ECO:0000313" key="2">
    <source>
        <dbReference type="Proteomes" id="UP000226192"/>
    </source>
</evidence>
<dbReference type="STRING" id="1399860.A0A2C5Y7A8"/>
<dbReference type="EMBL" id="NJET01000062">
    <property type="protein sequence ID" value="PHH62834.1"/>
    <property type="molecule type" value="Genomic_DNA"/>
</dbReference>
<organism evidence="1 2">
    <name type="scientific">Ophiocordyceps australis</name>
    <dbReference type="NCBI Taxonomy" id="1399860"/>
    <lineage>
        <taxon>Eukaryota</taxon>
        <taxon>Fungi</taxon>
        <taxon>Dikarya</taxon>
        <taxon>Ascomycota</taxon>
        <taxon>Pezizomycotina</taxon>
        <taxon>Sordariomycetes</taxon>
        <taxon>Hypocreomycetidae</taxon>
        <taxon>Hypocreales</taxon>
        <taxon>Ophiocordycipitaceae</taxon>
        <taxon>Ophiocordyceps</taxon>
    </lineage>
</organism>
<sequence>MLRGNNSSFAVRWHIGLPPSYVIHPPNSGLLAFGLIKTYVKFGRVYIKDMSAALVSTGFAKSICVLNNPFHCGTKVIAIGRIGRTKRIGYRGIPSSLFNEERNKALANILVGTLIETNQSVPDFLQHHMP</sequence>
<proteinExistence type="predicted"/>